<accession>A0A1M6RE76</accession>
<feature type="transmembrane region" description="Helical" evidence="1">
    <location>
        <begin position="117"/>
        <end position="139"/>
    </location>
</feature>
<dbReference type="EMBL" id="FRAM01000002">
    <property type="protein sequence ID" value="SHK30749.1"/>
    <property type="molecule type" value="Genomic_DNA"/>
</dbReference>
<evidence type="ECO:0000256" key="1">
    <source>
        <dbReference type="SAM" id="Phobius"/>
    </source>
</evidence>
<gene>
    <name evidence="2" type="ORF">SAMN05444371_1841</name>
</gene>
<name>A0A1M6RE76_9FLAO</name>
<dbReference type="OrthoDB" id="1151400at2"/>
<dbReference type="RefSeq" id="WP_072997504.1">
    <property type="nucleotide sequence ID" value="NZ_FRAM01000002.1"/>
</dbReference>
<reference evidence="3" key="1">
    <citation type="submission" date="2016-11" db="EMBL/GenBank/DDBJ databases">
        <authorList>
            <person name="Varghese N."/>
            <person name="Submissions S."/>
        </authorList>
    </citation>
    <scope>NUCLEOTIDE SEQUENCE [LARGE SCALE GENOMIC DNA]</scope>
    <source>
        <strain evidence="3">DSM 18016</strain>
    </source>
</reference>
<sequence>MENQKQNEESKSNGMELLENVIRSNENNIASNFKNRESNAEVKADIEDLVLAIGQLQLDFEVVKGIPNEVLAFYEKEQLSRNQYLADVVTITEAVISQKTSHYLETFQKQAKRMEKFTWSGIGVAIFAVLVLIISINFATNWYKESIKAKSELRQDILKEIADEGKKIYDENEIKILSENTQLMQLWIKNNPKKAEDFLRFKDGFIASKENN</sequence>
<keyword evidence="1" id="KW-0812">Transmembrane</keyword>
<keyword evidence="3" id="KW-1185">Reference proteome</keyword>
<protein>
    <submittedName>
        <fullName evidence="2">Uncharacterized protein</fullName>
    </submittedName>
</protein>
<proteinExistence type="predicted"/>
<evidence type="ECO:0000313" key="2">
    <source>
        <dbReference type="EMBL" id="SHK30749.1"/>
    </source>
</evidence>
<organism evidence="2 3">
    <name type="scientific">Epilithonimonas mollis</name>
    <dbReference type="NCBI Taxonomy" id="216903"/>
    <lineage>
        <taxon>Bacteria</taxon>
        <taxon>Pseudomonadati</taxon>
        <taxon>Bacteroidota</taxon>
        <taxon>Flavobacteriia</taxon>
        <taxon>Flavobacteriales</taxon>
        <taxon>Weeksellaceae</taxon>
        <taxon>Chryseobacterium group</taxon>
        <taxon>Epilithonimonas</taxon>
    </lineage>
</organism>
<evidence type="ECO:0000313" key="3">
    <source>
        <dbReference type="Proteomes" id="UP000184498"/>
    </source>
</evidence>
<keyword evidence="1" id="KW-1133">Transmembrane helix</keyword>
<dbReference type="STRING" id="216903.SAMN05444371_1841"/>
<dbReference type="Proteomes" id="UP000184498">
    <property type="component" value="Unassembled WGS sequence"/>
</dbReference>
<dbReference type="AlphaFoldDB" id="A0A1M6RE76"/>
<keyword evidence="1" id="KW-0472">Membrane</keyword>